<evidence type="ECO:0000313" key="1">
    <source>
        <dbReference type="EMBL" id="KAB2509498.1"/>
    </source>
</evidence>
<dbReference type="Proteomes" id="UP000476281">
    <property type="component" value="Unassembled WGS sequence"/>
</dbReference>
<organism evidence="1 2">
    <name type="scientific">Enterobacter hormaechei</name>
    <dbReference type="NCBI Taxonomy" id="158836"/>
    <lineage>
        <taxon>Bacteria</taxon>
        <taxon>Pseudomonadati</taxon>
        <taxon>Pseudomonadota</taxon>
        <taxon>Gammaproteobacteria</taxon>
        <taxon>Enterobacterales</taxon>
        <taxon>Enterobacteriaceae</taxon>
        <taxon>Enterobacter</taxon>
        <taxon>Enterobacter cloacae complex</taxon>
    </lineage>
</organism>
<dbReference type="AlphaFoldDB" id="A0A6L3XW38"/>
<dbReference type="InterPro" id="IPR010938">
    <property type="entry name" value="DUF1131"/>
</dbReference>
<evidence type="ECO:0000313" key="2">
    <source>
        <dbReference type="Proteomes" id="UP000476281"/>
    </source>
</evidence>
<dbReference type="Pfam" id="PF06572">
    <property type="entry name" value="DUF1131"/>
    <property type="match status" value="1"/>
</dbReference>
<reference evidence="1 2" key="1">
    <citation type="submission" date="2019-09" db="EMBL/GenBank/DDBJ databases">
        <title>Reversal of blaTEM antimicrobial resistance by CRISPR-Cas9 in clinical E. coli and other Enterobacteriaceae strains.</title>
        <authorList>
            <person name="Tagliaferri T."/>
            <person name="Guimaraes N."/>
            <person name="Pereira M."/>
            <person name="Felicori L."/>
            <person name="Horz H.-P."/>
            <person name="Santos S."/>
            <person name="Mendes T."/>
        </authorList>
    </citation>
    <scope>NUCLEOTIDE SEQUENCE [LARGE SCALE GENOMIC DNA]</scope>
    <source>
        <strain evidence="1 2">E2_blaTEM_MG</strain>
    </source>
</reference>
<dbReference type="Gene3D" id="2.60.460.10">
    <property type="entry name" value="protein yfey like domain"/>
    <property type="match status" value="1"/>
</dbReference>
<proteinExistence type="predicted"/>
<sequence length="37" mass="4417">ELRIRDRFSGTWNGPEGLMPSDDTLKKWKVSKIIWKQ</sequence>
<feature type="non-terminal residue" evidence="1">
    <location>
        <position position="1"/>
    </location>
</feature>
<dbReference type="InterPro" id="IPR038714">
    <property type="entry name" value="YfeY-like_sf"/>
</dbReference>
<protein>
    <submittedName>
        <fullName evidence="1">DUF1131 family protein</fullName>
    </submittedName>
</protein>
<comment type="caution">
    <text evidence="1">The sequence shown here is derived from an EMBL/GenBank/DDBJ whole genome shotgun (WGS) entry which is preliminary data.</text>
</comment>
<name>A0A6L3XW38_9ENTR</name>
<gene>
    <name evidence="1" type="ORF">F9C29_19770</name>
</gene>
<dbReference type="EMBL" id="WBSZ01000819">
    <property type="protein sequence ID" value="KAB2509498.1"/>
    <property type="molecule type" value="Genomic_DNA"/>
</dbReference>
<accession>A0A6L3XW38</accession>